<evidence type="ECO:0000259" key="2">
    <source>
        <dbReference type="PROSITE" id="PS50011"/>
    </source>
</evidence>
<dbReference type="Pfam" id="PF00069">
    <property type="entry name" value="Pkinase"/>
    <property type="match status" value="1"/>
</dbReference>
<dbReference type="AlphaFoldDB" id="A0AAN8RPY8"/>
<dbReference type="InterPro" id="IPR011009">
    <property type="entry name" value="Kinase-like_dom_sf"/>
</dbReference>
<comment type="caution">
    <text evidence="3">The sequence shown here is derived from an EMBL/GenBank/DDBJ whole genome shotgun (WGS) entry which is preliminary data.</text>
</comment>
<accession>A0AAN8RPY8</accession>
<feature type="compositionally biased region" description="Polar residues" evidence="1">
    <location>
        <begin position="595"/>
        <end position="605"/>
    </location>
</feature>
<evidence type="ECO:0000313" key="3">
    <source>
        <dbReference type="EMBL" id="KAK6508381.1"/>
    </source>
</evidence>
<proteinExistence type="predicted"/>
<feature type="region of interest" description="Disordered" evidence="1">
    <location>
        <begin position="579"/>
        <end position="605"/>
    </location>
</feature>
<organism evidence="3 4">
    <name type="scientific">Arthrobotrys conoides</name>
    <dbReference type="NCBI Taxonomy" id="74498"/>
    <lineage>
        <taxon>Eukaryota</taxon>
        <taxon>Fungi</taxon>
        <taxon>Dikarya</taxon>
        <taxon>Ascomycota</taxon>
        <taxon>Pezizomycotina</taxon>
        <taxon>Orbiliomycetes</taxon>
        <taxon>Orbiliales</taxon>
        <taxon>Orbiliaceae</taxon>
        <taxon>Arthrobotrys</taxon>
    </lineage>
</organism>
<dbReference type="InterPro" id="IPR000719">
    <property type="entry name" value="Prot_kinase_dom"/>
</dbReference>
<evidence type="ECO:0000256" key="1">
    <source>
        <dbReference type="SAM" id="MobiDB-lite"/>
    </source>
</evidence>
<dbReference type="EMBL" id="JAVHJM010000008">
    <property type="protein sequence ID" value="KAK6508381.1"/>
    <property type="molecule type" value="Genomic_DNA"/>
</dbReference>
<dbReference type="Gene3D" id="1.10.510.10">
    <property type="entry name" value="Transferase(Phosphotransferase) domain 1"/>
    <property type="match status" value="1"/>
</dbReference>
<keyword evidence="4" id="KW-1185">Reference proteome</keyword>
<dbReference type="GO" id="GO:0005524">
    <property type="term" value="F:ATP binding"/>
    <property type="evidence" value="ECO:0007669"/>
    <property type="project" value="InterPro"/>
</dbReference>
<dbReference type="GO" id="GO:0004672">
    <property type="term" value="F:protein kinase activity"/>
    <property type="evidence" value="ECO:0007669"/>
    <property type="project" value="InterPro"/>
</dbReference>
<evidence type="ECO:0000313" key="4">
    <source>
        <dbReference type="Proteomes" id="UP001307849"/>
    </source>
</evidence>
<sequence length="725" mass="82205">MTGCQIKSLIQEPGSTNEEGFPIRAIPTWQPCGPAQDLRNQQSKYELYSIPKSELRNAAMFHVTTTTVSKTSFLISPLKGLILESYLSSFVWLIENGIPWYILYLLVNELKDTPNASAKASLDRFRLQVSDVSQDIQKSYKEVIYDIEYSIGGVNFMISINEKRVRESETGILGDEHYKTLNSSHPRYFMRDLLSQPRALHKFEKHDCLPILEDVEILERIDNAKGEASIYFVDIEGLENIPPCLLPQDTAFKSHRFAIKRFFDDDLTLGLREWFSVTKALEIASKASIANILAPYSAFTYRGSFYIVYPRAICSLDKYLTCTNPRERPNIKIPKEKLWYQLTKIAATLELLHDNGQYHLDLTLANLLIFGEGNLMICDFGESGVSGLDLPSIQQLAIDIPEISINPEGILEELSQTRAGNPPARTLSDEFSSQSENTKEDCLKSYDIYSFGQICFETATYTTLGWRQSKLRQHLAEECEKFEKPSRLGAFCRRCEHKGTLVNKDVVEKLLNKLSVYPSGTTFGKMIPPSRKQQEKIDYHEISNIIRNLINPDINVRLGQGFDLTNKIFQCLPHHTGSLHTPSQAGGAMPKEFQTRSVPSPQKSPINSNLKHFEMAENLQSPRNPHSKDEIAARSKGFYAYTSTPRWLRFLRSRPPELLAAEEITSGVPDEESWGQSSTNLINGKSKARTSRYTRRLGEIEIFGCLPRIKGKLIAILCDRISSIE</sequence>
<name>A0AAN8RPY8_9PEZI</name>
<protein>
    <recommendedName>
        <fullName evidence="2">Protein kinase domain-containing protein</fullName>
    </recommendedName>
</protein>
<dbReference type="SUPFAM" id="SSF56112">
    <property type="entry name" value="Protein kinase-like (PK-like)"/>
    <property type="match status" value="1"/>
</dbReference>
<feature type="domain" description="Protein kinase" evidence="2">
    <location>
        <begin position="215"/>
        <end position="569"/>
    </location>
</feature>
<reference evidence="3 4" key="1">
    <citation type="submission" date="2019-10" db="EMBL/GenBank/DDBJ databases">
        <authorList>
            <person name="Palmer J.M."/>
        </authorList>
    </citation>
    <scope>NUCLEOTIDE SEQUENCE [LARGE SCALE GENOMIC DNA]</scope>
    <source>
        <strain evidence="3 4">TWF506</strain>
    </source>
</reference>
<dbReference type="PROSITE" id="PS50011">
    <property type="entry name" value="PROTEIN_KINASE_DOM"/>
    <property type="match status" value="1"/>
</dbReference>
<gene>
    <name evidence="3" type="ORF">TWF506_010474</name>
</gene>
<dbReference type="Proteomes" id="UP001307849">
    <property type="component" value="Unassembled WGS sequence"/>
</dbReference>
<dbReference type="SMART" id="SM00220">
    <property type="entry name" value="S_TKc"/>
    <property type="match status" value="1"/>
</dbReference>